<dbReference type="GO" id="GO:0005829">
    <property type="term" value="C:cytosol"/>
    <property type="evidence" value="ECO:0007669"/>
    <property type="project" value="TreeGrafter"/>
</dbReference>
<keyword evidence="4" id="KW-0342">GTP-binding</keyword>
<evidence type="ECO:0000256" key="1">
    <source>
        <dbReference type="ARBA" id="ARBA00022490"/>
    </source>
</evidence>
<gene>
    <name evidence="5" type="ORF">CEUR00632_LOCUS14845</name>
</gene>
<name>A0A7R9Z1F2_9CHLO</name>
<dbReference type="AlphaFoldDB" id="A0A7R9Z1F2"/>
<keyword evidence="3" id="KW-0378">Hydrolase</keyword>
<dbReference type="PANTHER" id="PTHR45709:SF2">
    <property type="entry name" value="LARGE SUBUNIT GTPASE 1 HOMOLOG"/>
    <property type="match status" value="1"/>
</dbReference>
<dbReference type="InterPro" id="IPR043358">
    <property type="entry name" value="GNL1-like"/>
</dbReference>
<keyword evidence="2" id="KW-0547">Nucleotide-binding</keyword>
<evidence type="ECO:0000256" key="3">
    <source>
        <dbReference type="ARBA" id="ARBA00022801"/>
    </source>
</evidence>
<organism evidence="5">
    <name type="scientific">Chlamydomonas euryale</name>
    <dbReference type="NCBI Taxonomy" id="1486919"/>
    <lineage>
        <taxon>Eukaryota</taxon>
        <taxon>Viridiplantae</taxon>
        <taxon>Chlorophyta</taxon>
        <taxon>core chlorophytes</taxon>
        <taxon>Chlorophyceae</taxon>
        <taxon>CS clade</taxon>
        <taxon>Chlamydomonadales</taxon>
        <taxon>Chlamydomonadaceae</taxon>
        <taxon>Chlamydomonas</taxon>
    </lineage>
</organism>
<dbReference type="PANTHER" id="PTHR45709">
    <property type="entry name" value="LARGE SUBUNIT GTPASE 1 HOMOLOG-RELATED"/>
    <property type="match status" value="1"/>
</dbReference>
<evidence type="ECO:0000256" key="4">
    <source>
        <dbReference type="ARBA" id="ARBA00023134"/>
    </source>
</evidence>
<protein>
    <submittedName>
        <fullName evidence="5">Uncharacterized protein</fullName>
    </submittedName>
</protein>
<dbReference type="GO" id="GO:0003924">
    <property type="term" value="F:GTPase activity"/>
    <property type="evidence" value="ECO:0007669"/>
    <property type="project" value="InterPro"/>
</dbReference>
<evidence type="ECO:0000313" key="5">
    <source>
        <dbReference type="EMBL" id="CAD8298993.1"/>
    </source>
</evidence>
<keyword evidence="1" id="KW-0963">Cytoplasm</keyword>
<dbReference type="GO" id="GO:0005525">
    <property type="term" value="F:GTP binding"/>
    <property type="evidence" value="ECO:0007669"/>
    <property type="project" value="UniProtKB-KW"/>
</dbReference>
<dbReference type="EMBL" id="HBEC01032000">
    <property type="protein sequence ID" value="CAD8298993.1"/>
    <property type="molecule type" value="Transcribed_RNA"/>
</dbReference>
<evidence type="ECO:0000256" key="2">
    <source>
        <dbReference type="ARBA" id="ARBA00022741"/>
    </source>
</evidence>
<sequence length="129" mass="15231">MAMAELADRDFTAERTQIVVASGGAVDPVASERAEVERRAAEARHAHRLRLPRRPAWDARTTPEELDLQERNSFLAWRRDLADLEEEERLTLTPFEKNLDVWRQLWRVVERSDIVAQVRIRRLYKYFCV</sequence>
<reference evidence="5" key="1">
    <citation type="submission" date="2021-01" db="EMBL/GenBank/DDBJ databases">
        <authorList>
            <person name="Corre E."/>
            <person name="Pelletier E."/>
            <person name="Niang G."/>
            <person name="Scheremetjew M."/>
            <person name="Finn R."/>
            <person name="Kale V."/>
            <person name="Holt S."/>
            <person name="Cochrane G."/>
            <person name="Meng A."/>
            <person name="Brown T."/>
            <person name="Cohen L."/>
        </authorList>
    </citation>
    <scope>NUCLEOTIDE SEQUENCE</scope>
    <source>
        <strain evidence="5">CCMP219</strain>
    </source>
</reference>
<accession>A0A7R9Z1F2</accession>
<proteinExistence type="predicted"/>